<accession>A0A926HWG2</accession>
<dbReference type="Pfam" id="PF00294">
    <property type="entry name" value="PfkB"/>
    <property type="match status" value="1"/>
</dbReference>
<name>A0A926HWG2_9FIRM</name>
<dbReference type="GO" id="GO:0016301">
    <property type="term" value="F:kinase activity"/>
    <property type="evidence" value="ECO:0007669"/>
    <property type="project" value="UniProtKB-KW"/>
</dbReference>
<dbReference type="InterPro" id="IPR011611">
    <property type="entry name" value="PfkB_dom"/>
</dbReference>
<keyword evidence="6" id="KW-1185">Reference proteome</keyword>
<sequence length="301" mass="33249">MIRVIGIGDNVVDKYVHQSTYYPGGCSVNFSVFARKLGYESAFLGLLGRDEQAAVIKAGLKKYGVDYSQCVYTDGETGICSTQFIDNDRVIIDDNDLGAVKATPLQLTEQHLEYIKTFDVAHSSCFGFMEDQFYKIKALGVPLVYDFSDFWTIEQLDAICPNISVAFLSGGDRSEEELREVLRHAYSHGLELAITTIGMRGAIVYDGENFYTKKPFQINTKALDTMGAGDSFMTGFITTYFNGKKNYDALTAADPAKFADGTGREEYMHDLINCAMSTGNLVAITTCFTHGAFGNGVKYEK</sequence>
<reference evidence="5" key="1">
    <citation type="submission" date="2020-08" db="EMBL/GenBank/DDBJ databases">
        <title>Genome public.</title>
        <authorList>
            <person name="Liu C."/>
            <person name="Sun Q."/>
        </authorList>
    </citation>
    <scope>NUCLEOTIDE SEQUENCE</scope>
    <source>
        <strain evidence="5">NSJ-63</strain>
    </source>
</reference>
<dbReference type="InterPro" id="IPR050306">
    <property type="entry name" value="PfkB_Carbo_kinase"/>
</dbReference>
<dbReference type="Gene3D" id="3.40.1190.20">
    <property type="match status" value="1"/>
</dbReference>
<feature type="domain" description="Carbohydrate kinase PfkB" evidence="4">
    <location>
        <begin position="3"/>
        <end position="253"/>
    </location>
</feature>
<evidence type="ECO:0000313" key="6">
    <source>
        <dbReference type="Proteomes" id="UP000617951"/>
    </source>
</evidence>
<dbReference type="Proteomes" id="UP000617951">
    <property type="component" value="Unassembled WGS sequence"/>
</dbReference>
<dbReference type="SUPFAM" id="SSF53613">
    <property type="entry name" value="Ribokinase-like"/>
    <property type="match status" value="1"/>
</dbReference>
<dbReference type="InterPro" id="IPR029056">
    <property type="entry name" value="Ribokinase-like"/>
</dbReference>
<dbReference type="EMBL" id="JACRSS010000001">
    <property type="protein sequence ID" value="MBC8538323.1"/>
    <property type="molecule type" value="Genomic_DNA"/>
</dbReference>
<protein>
    <submittedName>
        <fullName evidence="5">Fructoselysine 6-kinase</fullName>
    </submittedName>
</protein>
<evidence type="ECO:0000256" key="3">
    <source>
        <dbReference type="ARBA" id="ARBA00022777"/>
    </source>
</evidence>
<dbReference type="RefSeq" id="WP_178619160.1">
    <property type="nucleotide sequence ID" value="NZ_JACRSS010000001.1"/>
</dbReference>
<keyword evidence="2" id="KW-0808">Transferase</keyword>
<evidence type="ECO:0000313" key="5">
    <source>
        <dbReference type="EMBL" id="MBC8538323.1"/>
    </source>
</evidence>
<comment type="similarity">
    <text evidence="1">Belongs to the carbohydrate kinase PfkB family.</text>
</comment>
<evidence type="ECO:0000256" key="1">
    <source>
        <dbReference type="ARBA" id="ARBA00010688"/>
    </source>
</evidence>
<evidence type="ECO:0000256" key="2">
    <source>
        <dbReference type="ARBA" id="ARBA00022679"/>
    </source>
</evidence>
<proteinExistence type="inferred from homology"/>
<dbReference type="PANTHER" id="PTHR43085:SF41">
    <property type="entry name" value="FRUCTOSELYSINE 6-KINASE"/>
    <property type="match status" value="1"/>
</dbReference>
<evidence type="ECO:0000259" key="4">
    <source>
        <dbReference type="Pfam" id="PF00294"/>
    </source>
</evidence>
<dbReference type="AlphaFoldDB" id="A0A926HWG2"/>
<keyword evidence="3" id="KW-0418">Kinase</keyword>
<comment type="caution">
    <text evidence="5">The sequence shown here is derived from an EMBL/GenBank/DDBJ whole genome shotgun (WGS) entry which is preliminary data.</text>
</comment>
<dbReference type="PANTHER" id="PTHR43085">
    <property type="entry name" value="HEXOKINASE FAMILY MEMBER"/>
    <property type="match status" value="1"/>
</dbReference>
<gene>
    <name evidence="5" type="ORF">H8693_05180</name>
</gene>
<organism evidence="5 6">
    <name type="scientific">Guopingia tenuis</name>
    <dbReference type="NCBI Taxonomy" id="2763656"/>
    <lineage>
        <taxon>Bacteria</taxon>
        <taxon>Bacillati</taxon>
        <taxon>Bacillota</taxon>
        <taxon>Clostridia</taxon>
        <taxon>Christensenellales</taxon>
        <taxon>Christensenellaceae</taxon>
        <taxon>Guopingia</taxon>
    </lineage>
</organism>